<sequence length="708" mass="77130">MRNLNKFFSPNSVAVLGASRDEKKIGHIVLKNIVNSGFRGQIFPINPKAENIIGMDCYKSYDKLPEIPDLAIISLPVELVLKTLESIAKKGTKNVIVFSAGFKEAGKQGEEMERKLRTAAEKLELNILGPNCLGFASTLSSLNATFSRVGGARGNLRFMSQSGALASGIFDWAKQNNIGFSEFITLGNKAVLNENDILRYWLGRQAEKNEVGLSKCQPVGMYLESLDAGKEFLELASKVSAKDPIFILKPGKSKQAQKAIRSHTGSMAGDDAVQDAAFDQAGIIRCEGVEDMFDLAKVFSWENAPRGPKVAVVSNAGGPAVISTDAIEKEGLQLATLSQKTLNKLSKNLPRAASVLNPVDVLGDALADRYQEAIADVLAEKGVDALVVILTPQVMTQIEATADLIGKLSAKYGKPIVCSFMGGNIIDKGEEILNKYKIPSFRFPERAIKALAKMWQWENRKKTRKLKIENRRREVASKNNTKLEKIINSVEKNTKVLPAVQADAVLNLFGIKTPPSQNVHSLAEAQEFVEKHRWPVVLKISSPELIHKTEAGAVIKNIHNDEQLEKAGAKMAAIAKKLKNKSSTYIQIQTQVGSGVEVIAGVKYDASFGNILMFGAGGILAELIGDSNLKMLPIDEAGARQLIAKSKVSKLLTGFRNQKSFALNKLATLLVKLGNLAQSTNCFSEITINPIIVTERDAWAVDPRIILK</sequence>
<dbReference type="SMART" id="SM00881">
    <property type="entry name" value="CoA_binding"/>
    <property type="match status" value="1"/>
</dbReference>
<dbReference type="PANTHER" id="PTHR43334">
    <property type="entry name" value="ACETATE--COA LIGASE [ADP-FORMING]"/>
    <property type="match status" value="1"/>
</dbReference>
<evidence type="ECO:0000256" key="3">
    <source>
        <dbReference type="ARBA" id="ARBA00022840"/>
    </source>
</evidence>
<dbReference type="InterPro" id="IPR032875">
    <property type="entry name" value="Succ_CoA_lig_flav_dom"/>
</dbReference>
<keyword evidence="1" id="KW-0436">Ligase</keyword>
<dbReference type="Pfam" id="PF19045">
    <property type="entry name" value="Ligase_CoA_2"/>
    <property type="match status" value="1"/>
</dbReference>
<dbReference type="InterPro" id="IPR013815">
    <property type="entry name" value="ATP_grasp_subdomain_1"/>
</dbReference>
<feature type="domain" description="CoA-binding" evidence="4">
    <location>
        <begin position="7"/>
        <end position="102"/>
    </location>
</feature>
<proteinExistence type="predicted"/>
<evidence type="ECO:0000313" key="6">
    <source>
        <dbReference type="Proteomes" id="UP000176634"/>
    </source>
</evidence>
<dbReference type="Gene3D" id="3.30.470.20">
    <property type="entry name" value="ATP-grasp fold, B domain"/>
    <property type="match status" value="1"/>
</dbReference>
<dbReference type="Pfam" id="PF13549">
    <property type="entry name" value="ATP-grasp_5"/>
    <property type="match status" value="1"/>
</dbReference>
<dbReference type="SUPFAM" id="SSF51735">
    <property type="entry name" value="NAD(P)-binding Rossmann-fold domains"/>
    <property type="match status" value="1"/>
</dbReference>
<dbReference type="AlphaFoldDB" id="A0A1F6PB17"/>
<dbReference type="STRING" id="1798705.A2563_01785"/>
<evidence type="ECO:0000313" key="5">
    <source>
        <dbReference type="EMBL" id="OGH93318.1"/>
    </source>
</evidence>
<dbReference type="InterPro" id="IPR036291">
    <property type="entry name" value="NAD(P)-bd_dom_sf"/>
</dbReference>
<dbReference type="InterPro" id="IPR051538">
    <property type="entry name" value="Acyl-CoA_Synth/Transferase"/>
</dbReference>
<dbReference type="Pfam" id="PF13380">
    <property type="entry name" value="CoA_binding_2"/>
    <property type="match status" value="1"/>
</dbReference>
<accession>A0A1F6PB17</accession>
<protein>
    <recommendedName>
        <fullName evidence="4">CoA-binding domain-containing protein</fullName>
    </recommendedName>
</protein>
<name>A0A1F6PB17_9BACT</name>
<dbReference type="SUPFAM" id="SSF52210">
    <property type="entry name" value="Succinyl-CoA synthetase domains"/>
    <property type="match status" value="2"/>
</dbReference>
<comment type="caution">
    <text evidence="5">The sequence shown here is derived from an EMBL/GenBank/DDBJ whole genome shotgun (WGS) entry which is preliminary data.</text>
</comment>
<dbReference type="SUPFAM" id="SSF56059">
    <property type="entry name" value="Glutathione synthetase ATP-binding domain-like"/>
    <property type="match status" value="1"/>
</dbReference>
<dbReference type="Proteomes" id="UP000176634">
    <property type="component" value="Unassembled WGS sequence"/>
</dbReference>
<keyword evidence="2" id="KW-0547">Nucleotide-binding</keyword>
<evidence type="ECO:0000256" key="1">
    <source>
        <dbReference type="ARBA" id="ARBA00022598"/>
    </source>
</evidence>
<dbReference type="Pfam" id="PF13607">
    <property type="entry name" value="Succ_CoA_lig"/>
    <property type="match status" value="1"/>
</dbReference>
<dbReference type="Gene3D" id="3.40.50.261">
    <property type="entry name" value="Succinyl-CoA synthetase domains"/>
    <property type="match status" value="2"/>
</dbReference>
<dbReference type="Gene3D" id="3.40.50.720">
    <property type="entry name" value="NAD(P)-binding Rossmann-like Domain"/>
    <property type="match status" value="1"/>
</dbReference>
<evidence type="ECO:0000256" key="2">
    <source>
        <dbReference type="ARBA" id="ARBA00022741"/>
    </source>
</evidence>
<gene>
    <name evidence="5" type="ORF">A2563_01785</name>
</gene>
<dbReference type="InterPro" id="IPR016102">
    <property type="entry name" value="Succinyl-CoA_synth-like"/>
</dbReference>
<dbReference type="InterPro" id="IPR043938">
    <property type="entry name" value="Ligase_CoA_dom"/>
</dbReference>
<organism evidence="5 6">
    <name type="scientific">Candidatus Magasanikbacteria bacterium RIFOXYD1_FULL_40_23</name>
    <dbReference type="NCBI Taxonomy" id="1798705"/>
    <lineage>
        <taxon>Bacteria</taxon>
        <taxon>Candidatus Magasanikiibacteriota</taxon>
    </lineage>
</organism>
<dbReference type="InterPro" id="IPR003781">
    <property type="entry name" value="CoA-bd"/>
</dbReference>
<dbReference type="EMBL" id="MFRA01000001">
    <property type="protein sequence ID" value="OGH93318.1"/>
    <property type="molecule type" value="Genomic_DNA"/>
</dbReference>
<reference evidence="5 6" key="1">
    <citation type="journal article" date="2016" name="Nat. Commun.">
        <title>Thousands of microbial genomes shed light on interconnected biogeochemical processes in an aquifer system.</title>
        <authorList>
            <person name="Anantharaman K."/>
            <person name="Brown C.T."/>
            <person name="Hug L.A."/>
            <person name="Sharon I."/>
            <person name="Castelle C.J."/>
            <person name="Probst A.J."/>
            <person name="Thomas B.C."/>
            <person name="Singh A."/>
            <person name="Wilkins M.J."/>
            <person name="Karaoz U."/>
            <person name="Brodie E.L."/>
            <person name="Williams K.H."/>
            <person name="Hubbard S.S."/>
            <person name="Banfield J.F."/>
        </authorList>
    </citation>
    <scope>NUCLEOTIDE SEQUENCE [LARGE SCALE GENOMIC DNA]</scope>
</reference>
<keyword evidence="3" id="KW-0067">ATP-binding</keyword>
<dbReference type="GO" id="GO:0043758">
    <property type="term" value="F:acetate-CoA ligase (ADP-forming) activity"/>
    <property type="evidence" value="ECO:0007669"/>
    <property type="project" value="InterPro"/>
</dbReference>
<dbReference type="Gene3D" id="3.30.1490.20">
    <property type="entry name" value="ATP-grasp fold, A domain"/>
    <property type="match status" value="1"/>
</dbReference>
<evidence type="ECO:0000259" key="4">
    <source>
        <dbReference type="SMART" id="SM00881"/>
    </source>
</evidence>
<dbReference type="PANTHER" id="PTHR43334:SF1">
    <property type="entry name" value="3-HYDROXYPROPIONATE--COA LIGASE [ADP-FORMING]"/>
    <property type="match status" value="1"/>
</dbReference>
<dbReference type="GO" id="GO:0005524">
    <property type="term" value="F:ATP binding"/>
    <property type="evidence" value="ECO:0007669"/>
    <property type="project" value="UniProtKB-KW"/>
</dbReference>